<evidence type="ECO:0000313" key="2">
    <source>
        <dbReference type="EMBL" id="KAK9979256.1"/>
    </source>
</evidence>
<feature type="non-terminal residue" evidence="2">
    <location>
        <position position="1"/>
    </location>
</feature>
<feature type="non-terminal residue" evidence="2">
    <location>
        <position position="93"/>
    </location>
</feature>
<accession>A0AAW2B248</accession>
<dbReference type="AlphaFoldDB" id="A0AAW2B248"/>
<gene>
    <name evidence="2" type="ORF">ABG768_012696</name>
</gene>
<comment type="caution">
    <text evidence="2">The sequence shown here is derived from an EMBL/GenBank/DDBJ whole genome shotgun (WGS) entry which is preliminary data.</text>
</comment>
<evidence type="ECO:0000313" key="3">
    <source>
        <dbReference type="Proteomes" id="UP001479290"/>
    </source>
</evidence>
<protein>
    <submittedName>
        <fullName evidence="2">Uncharacterized protein</fullName>
    </submittedName>
</protein>
<keyword evidence="3" id="KW-1185">Reference proteome</keyword>
<dbReference type="EMBL" id="JAWDJR010000002">
    <property type="protein sequence ID" value="KAK9979256.1"/>
    <property type="molecule type" value="Genomic_DNA"/>
</dbReference>
<sequence length="93" mass="9706">DVAPRYTSLSSPNRGPRSSGAPCVPQHGPRGERWERNTGGWWVGRGQGSSLFYLVSVSRAGSQLSPPLTGTLSAFNHSAAPAGQIVGHPGLPD</sequence>
<dbReference type="Proteomes" id="UP001479290">
    <property type="component" value="Unassembled WGS sequence"/>
</dbReference>
<reference evidence="2 3" key="1">
    <citation type="submission" date="2024-05" db="EMBL/GenBank/DDBJ databases">
        <title>A high-quality chromosomal-level genome assembly of Topmouth culter (Culter alburnus).</title>
        <authorList>
            <person name="Zhao H."/>
        </authorList>
    </citation>
    <scope>NUCLEOTIDE SEQUENCE [LARGE SCALE GENOMIC DNA]</scope>
    <source>
        <strain evidence="2">CATC2023</strain>
        <tissue evidence="2">Muscle</tissue>
    </source>
</reference>
<evidence type="ECO:0000256" key="1">
    <source>
        <dbReference type="SAM" id="MobiDB-lite"/>
    </source>
</evidence>
<feature type="region of interest" description="Disordered" evidence="1">
    <location>
        <begin position="1"/>
        <end position="35"/>
    </location>
</feature>
<proteinExistence type="predicted"/>
<organism evidence="2 3">
    <name type="scientific">Culter alburnus</name>
    <name type="common">Topmouth culter</name>
    <dbReference type="NCBI Taxonomy" id="194366"/>
    <lineage>
        <taxon>Eukaryota</taxon>
        <taxon>Metazoa</taxon>
        <taxon>Chordata</taxon>
        <taxon>Craniata</taxon>
        <taxon>Vertebrata</taxon>
        <taxon>Euteleostomi</taxon>
        <taxon>Actinopterygii</taxon>
        <taxon>Neopterygii</taxon>
        <taxon>Teleostei</taxon>
        <taxon>Ostariophysi</taxon>
        <taxon>Cypriniformes</taxon>
        <taxon>Xenocyprididae</taxon>
        <taxon>Xenocypridinae</taxon>
        <taxon>Culter</taxon>
    </lineage>
</organism>
<name>A0AAW2B248_CULAL</name>